<accession>A0A075FVY0</accession>
<dbReference type="InterPro" id="IPR018027">
    <property type="entry name" value="Asn/Gln_amidotransferase"/>
</dbReference>
<keyword evidence="9" id="KW-0808">Transferase</keyword>
<name>A0A075FVY0_9ARCH</name>
<dbReference type="PANTHER" id="PTHR11659:SF0">
    <property type="entry name" value="GLUTAMYL-TRNA(GLN) AMIDOTRANSFERASE SUBUNIT B, MITOCHONDRIAL"/>
    <property type="match status" value="1"/>
</dbReference>
<dbReference type="InterPro" id="IPR003789">
    <property type="entry name" value="Asn/Gln_tRNA_amidoTrase-B-like"/>
</dbReference>
<comment type="catalytic activity">
    <reaction evidence="6">
        <text>L-aspartyl-tRNA(Asn) + L-glutamine + ATP + H2O = L-asparaginyl-tRNA(Asn) + L-glutamate + ADP + phosphate + 2 H(+)</text>
        <dbReference type="Rhea" id="RHEA:14513"/>
        <dbReference type="Rhea" id="RHEA-COMP:9674"/>
        <dbReference type="Rhea" id="RHEA-COMP:9677"/>
        <dbReference type="ChEBI" id="CHEBI:15377"/>
        <dbReference type="ChEBI" id="CHEBI:15378"/>
        <dbReference type="ChEBI" id="CHEBI:29985"/>
        <dbReference type="ChEBI" id="CHEBI:30616"/>
        <dbReference type="ChEBI" id="CHEBI:43474"/>
        <dbReference type="ChEBI" id="CHEBI:58359"/>
        <dbReference type="ChEBI" id="CHEBI:78515"/>
        <dbReference type="ChEBI" id="CHEBI:78516"/>
        <dbReference type="ChEBI" id="CHEBI:456216"/>
    </reaction>
</comment>
<evidence type="ECO:0000313" key="9">
    <source>
        <dbReference type="EMBL" id="AIE93641.1"/>
    </source>
</evidence>
<comment type="catalytic activity">
    <reaction evidence="7">
        <text>L-glutamyl-tRNA(Gln) + L-glutamine + ATP + H2O = L-glutaminyl-tRNA(Gln) + L-glutamate + ADP + phosphate + H(+)</text>
        <dbReference type="Rhea" id="RHEA:17521"/>
        <dbReference type="Rhea" id="RHEA-COMP:9681"/>
        <dbReference type="Rhea" id="RHEA-COMP:9684"/>
        <dbReference type="ChEBI" id="CHEBI:15377"/>
        <dbReference type="ChEBI" id="CHEBI:15378"/>
        <dbReference type="ChEBI" id="CHEBI:29985"/>
        <dbReference type="ChEBI" id="CHEBI:30616"/>
        <dbReference type="ChEBI" id="CHEBI:43474"/>
        <dbReference type="ChEBI" id="CHEBI:58359"/>
        <dbReference type="ChEBI" id="CHEBI:78520"/>
        <dbReference type="ChEBI" id="CHEBI:78521"/>
        <dbReference type="ChEBI" id="CHEBI:456216"/>
    </reaction>
</comment>
<dbReference type="PANTHER" id="PTHR11659">
    <property type="entry name" value="GLUTAMYL-TRNA GLN AMIDOTRANSFERASE SUBUNIT B MITOCHONDRIAL AND PROKARYOTIC PET112-RELATED"/>
    <property type="match status" value="1"/>
</dbReference>
<keyword evidence="4" id="KW-0067">ATP-binding</keyword>
<dbReference type="EMBL" id="KF900401">
    <property type="protein sequence ID" value="AIE93641.1"/>
    <property type="molecule type" value="Genomic_DNA"/>
</dbReference>
<evidence type="ECO:0000259" key="8">
    <source>
        <dbReference type="SMART" id="SM00845"/>
    </source>
</evidence>
<keyword evidence="3" id="KW-0547">Nucleotide-binding</keyword>
<evidence type="ECO:0000256" key="3">
    <source>
        <dbReference type="ARBA" id="ARBA00022741"/>
    </source>
</evidence>
<dbReference type="AlphaFoldDB" id="A0A075FVY0"/>
<dbReference type="GO" id="GO:0050566">
    <property type="term" value="F:asparaginyl-tRNA synthase (glutamine-hydrolyzing) activity"/>
    <property type="evidence" value="ECO:0007669"/>
    <property type="project" value="RHEA"/>
</dbReference>
<organism evidence="9">
    <name type="scientific">uncultured marine thaumarchaeote AD1000_39_D02</name>
    <dbReference type="NCBI Taxonomy" id="1455912"/>
    <lineage>
        <taxon>Archaea</taxon>
        <taxon>Nitrososphaerota</taxon>
        <taxon>environmental samples</taxon>
    </lineage>
</organism>
<proteinExistence type="predicted"/>
<dbReference type="InterPro" id="IPR017959">
    <property type="entry name" value="Asn/Gln-tRNA_amidoTrfase_suB/E"/>
</dbReference>
<evidence type="ECO:0000256" key="5">
    <source>
        <dbReference type="ARBA" id="ARBA00022917"/>
    </source>
</evidence>
<evidence type="ECO:0000256" key="4">
    <source>
        <dbReference type="ARBA" id="ARBA00022840"/>
    </source>
</evidence>
<reference evidence="9" key="1">
    <citation type="journal article" date="2014" name="Genome Biol. Evol.">
        <title>Pangenome evidence for extensive interdomain horizontal transfer affecting lineage core and shell genes in uncultured planktonic thaumarchaeota and euryarchaeota.</title>
        <authorList>
            <person name="Deschamps P."/>
            <person name="Zivanovic Y."/>
            <person name="Moreira D."/>
            <person name="Rodriguez-Valera F."/>
            <person name="Lopez-Garcia P."/>
        </authorList>
    </citation>
    <scope>NUCLEOTIDE SEQUENCE</scope>
</reference>
<keyword evidence="5" id="KW-0648">Protein biosynthesis</keyword>
<evidence type="ECO:0000256" key="6">
    <source>
        <dbReference type="ARBA" id="ARBA00047380"/>
    </source>
</evidence>
<evidence type="ECO:0000256" key="1">
    <source>
        <dbReference type="ARBA" id="ARBA00016923"/>
    </source>
</evidence>
<dbReference type="GO" id="GO:0050567">
    <property type="term" value="F:glutaminyl-tRNA synthase (glutamine-hydrolyzing) activity"/>
    <property type="evidence" value="ECO:0007669"/>
    <property type="project" value="RHEA"/>
</dbReference>
<gene>
    <name evidence="9" type="primary">gatB</name>
</gene>
<dbReference type="GO" id="GO:0070681">
    <property type="term" value="P:glutaminyl-tRNAGln biosynthesis via transamidation"/>
    <property type="evidence" value="ECO:0007669"/>
    <property type="project" value="TreeGrafter"/>
</dbReference>
<evidence type="ECO:0000256" key="2">
    <source>
        <dbReference type="ARBA" id="ARBA00022598"/>
    </source>
</evidence>
<dbReference type="GO" id="GO:0006412">
    <property type="term" value="P:translation"/>
    <property type="evidence" value="ECO:0007669"/>
    <property type="project" value="UniProtKB-KW"/>
</dbReference>
<dbReference type="GO" id="GO:0005524">
    <property type="term" value="F:ATP binding"/>
    <property type="evidence" value="ECO:0007669"/>
    <property type="project" value="UniProtKB-KW"/>
</dbReference>
<dbReference type="FunFam" id="1.10.10.410:FF:000001">
    <property type="entry name" value="Aspartyl/glutamyl-tRNA(Asn/Gln) amidotransferase subunit B"/>
    <property type="match status" value="1"/>
</dbReference>
<keyword evidence="2 9" id="KW-0436">Ligase</keyword>
<dbReference type="GO" id="GO:0016740">
    <property type="term" value="F:transferase activity"/>
    <property type="evidence" value="ECO:0007669"/>
    <property type="project" value="UniProtKB-KW"/>
</dbReference>
<dbReference type="SMART" id="SM00845">
    <property type="entry name" value="GatB_Yqey"/>
    <property type="match status" value="1"/>
</dbReference>
<sequence length="168" mass="18958">MITTDIMGLLDTREKREMSKLEGDHISDLVEYIKSNKITRASAKLALDEVIKNGKQLSEIIEDLDLGHVSDEATLSDIIEEVLDEEAKAVEDAKQNPDIVNFLVGKVMQKTHGKADPELTLALLKKILVYKIIFLIHIDSLFPFLLVDVSNQFAQNMFHIQYILHAVS</sequence>
<dbReference type="SUPFAM" id="SSF89095">
    <property type="entry name" value="GatB/YqeY motif"/>
    <property type="match status" value="1"/>
</dbReference>
<evidence type="ECO:0000256" key="7">
    <source>
        <dbReference type="ARBA" id="ARBA00047913"/>
    </source>
</evidence>
<dbReference type="InterPro" id="IPR023168">
    <property type="entry name" value="GatB_Yqey_C_2"/>
</dbReference>
<dbReference type="Gene3D" id="1.10.10.410">
    <property type="match status" value="1"/>
</dbReference>
<feature type="domain" description="Asn/Gln amidotransferase" evidence="8">
    <location>
        <begin position="2"/>
        <end position="128"/>
    </location>
</feature>
<protein>
    <recommendedName>
        <fullName evidence="1">Aspartyl/glutamyl-tRNA(Asn/Gln) amidotransferase subunit B</fullName>
    </recommendedName>
</protein>
<dbReference type="Pfam" id="PF02637">
    <property type="entry name" value="GatB_Yqey"/>
    <property type="match status" value="1"/>
</dbReference>